<feature type="region of interest" description="Disordered" evidence="3">
    <location>
        <begin position="702"/>
        <end position="750"/>
    </location>
</feature>
<dbReference type="EMBL" id="CAKKNE010000001">
    <property type="protein sequence ID" value="CAH0364037.1"/>
    <property type="molecule type" value="Genomic_DNA"/>
</dbReference>
<dbReference type="OrthoDB" id="10662825at2759"/>
<dbReference type="GO" id="GO:0005509">
    <property type="term" value="F:calcium ion binding"/>
    <property type="evidence" value="ECO:0007669"/>
    <property type="project" value="InterPro"/>
</dbReference>
<proteinExistence type="predicted"/>
<evidence type="ECO:0000256" key="1">
    <source>
        <dbReference type="ARBA" id="ARBA00022837"/>
    </source>
</evidence>
<feature type="coiled-coil region" evidence="2">
    <location>
        <begin position="814"/>
        <end position="863"/>
    </location>
</feature>
<sequence>MASTAHTVENACRVVRADLDARQEDLRTLRERCERAFAYCDNNGRADAEALEIWCGAVGVTLDSTLAAKARIAPIIEAAASLRVLRGQPQERGVTFDELAELVLVKEARDVEPLVQRARAFFAEKCDDGQAVIAWFQAKGCGDEVTRTDASACLLDLEELPMSSLGALILAERLDINRDGIIDEKDALAWLVVPRKHEELREQLQRWCVASHQSQPKVCFDALDRRGRGLASRRDLEKVLCAKKFFERAFTRTELDVVLTQLDADGSGCVDVNEFTTWLSQGRSDFVDEEAVTGGEEDSTSLFQAAAQQLRAALLERCGLTGGIGSADDYGKAQEALADEFRKVDTDQSGVVDESEFGALIASIVDVVDADQLSVGETDVMVSVEADERTWEGLGCELLESCEGLRTLSLKSSRVEGLRAGDIIKSICGQSVNEMAATLDSEFVENNPLDALTKRAQFALQTGPLVSLVVSRKSLYKLAKRHVAALWRAVDADASGSVEREEVERFVLDDAPEAGEHEFAVVLEALREAARKTFDPSDTLAPVAQAFRSVARLTERPFVGDSPHSLPTHVLGVWARQVSNCSRRQGTLFQERLDRNCDGVVSRSEFGAWLYPTRPIDKLKELICDVVDRHFQGKMAKLWARMLPQNPNGSIQREHLQSKLRQAGLGYVGPGEVDCILEATGDKKSLRFFRLCAFCGREPERLPPPSPVKKRKKRVSMPRPATAPPRIQRKAVVKPPPPPPDDNEDASDADVDEQMDKVALTALQARFRAAPCRGTLDALRSRDAAVLELEEAYAREAALKVDVAHAKALVRKAVAAALRKAEAERVDVEKARDEENKKLALENKKLLQQVEKLKTQLRAAVVAKQHAVHEAELKVTDHFRKKLAAAAKNEKRDPLKTVS</sequence>
<dbReference type="PANTHER" id="PTHR23064">
    <property type="entry name" value="TROPONIN"/>
    <property type="match status" value="1"/>
</dbReference>
<keyword evidence="6" id="KW-1185">Reference proteome</keyword>
<protein>
    <recommendedName>
        <fullName evidence="4">EF-hand domain-containing protein</fullName>
    </recommendedName>
</protein>
<comment type="caution">
    <text evidence="5">The sequence shown here is derived from an EMBL/GenBank/DDBJ whole genome shotgun (WGS) entry which is preliminary data.</text>
</comment>
<dbReference type="PROSITE" id="PS00018">
    <property type="entry name" value="EF_HAND_1"/>
    <property type="match status" value="4"/>
</dbReference>
<name>A0A8J2SEE8_9STRA</name>
<accession>A0A8J2SEE8</accession>
<keyword evidence="2" id="KW-0175">Coiled coil</keyword>
<dbReference type="InterPro" id="IPR052591">
    <property type="entry name" value="CML21-like"/>
</dbReference>
<dbReference type="SMART" id="SM00054">
    <property type="entry name" value="EFh"/>
    <property type="match status" value="3"/>
</dbReference>
<organism evidence="5 6">
    <name type="scientific">Pelagomonas calceolata</name>
    <dbReference type="NCBI Taxonomy" id="35677"/>
    <lineage>
        <taxon>Eukaryota</taxon>
        <taxon>Sar</taxon>
        <taxon>Stramenopiles</taxon>
        <taxon>Ochrophyta</taxon>
        <taxon>Pelagophyceae</taxon>
        <taxon>Pelagomonadales</taxon>
        <taxon>Pelagomonadaceae</taxon>
        <taxon>Pelagomonas</taxon>
    </lineage>
</organism>
<feature type="domain" description="EF-hand" evidence="4">
    <location>
        <begin position="332"/>
        <end position="367"/>
    </location>
</feature>
<evidence type="ECO:0000313" key="6">
    <source>
        <dbReference type="Proteomes" id="UP000789595"/>
    </source>
</evidence>
<dbReference type="Pfam" id="PF13202">
    <property type="entry name" value="EF-hand_5"/>
    <property type="match status" value="1"/>
</dbReference>
<reference evidence="5" key="1">
    <citation type="submission" date="2021-11" db="EMBL/GenBank/DDBJ databases">
        <authorList>
            <consortium name="Genoscope - CEA"/>
            <person name="William W."/>
        </authorList>
    </citation>
    <scope>NUCLEOTIDE SEQUENCE</scope>
</reference>
<feature type="domain" description="EF-hand" evidence="4">
    <location>
        <begin position="250"/>
        <end position="285"/>
    </location>
</feature>
<dbReference type="InterPro" id="IPR018247">
    <property type="entry name" value="EF_Hand_1_Ca_BS"/>
</dbReference>
<keyword evidence="1" id="KW-0106">Calcium</keyword>
<feature type="compositionally biased region" description="Acidic residues" evidence="3">
    <location>
        <begin position="741"/>
        <end position="750"/>
    </location>
</feature>
<evidence type="ECO:0000259" key="4">
    <source>
        <dbReference type="PROSITE" id="PS50222"/>
    </source>
</evidence>
<dbReference type="PROSITE" id="PS50222">
    <property type="entry name" value="EF_HAND_2"/>
    <property type="match status" value="3"/>
</dbReference>
<evidence type="ECO:0000256" key="3">
    <source>
        <dbReference type="SAM" id="MobiDB-lite"/>
    </source>
</evidence>
<dbReference type="SUPFAM" id="SSF47473">
    <property type="entry name" value="EF-hand"/>
    <property type="match status" value="1"/>
</dbReference>
<dbReference type="Proteomes" id="UP000789595">
    <property type="component" value="Unassembled WGS sequence"/>
</dbReference>
<dbReference type="InterPro" id="IPR011992">
    <property type="entry name" value="EF-hand-dom_pair"/>
</dbReference>
<dbReference type="AlphaFoldDB" id="A0A8J2SEE8"/>
<dbReference type="Gene3D" id="1.10.238.10">
    <property type="entry name" value="EF-hand"/>
    <property type="match status" value="2"/>
</dbReference>
<dbReference type="InterPro" id="IPR002048">
    <property type="entry name" value="EF_hand_dom"/>
</dbReference>
<evidence type="ECO:0000313" key="5">
    <source>
        <dbReference type="EMBL" id="CAH0364037.1"/>
    </source>
</evidence>
<evidence type="ECO:0000256" key="2">
    <source>
        <dbReference type="SAM" id="Coils"/>
    </source>
</evidence>
<gene>
    <name evidence="5" type="ORF">PECAL_1P03840</name>
</gene>
<feature type="domain" description="EF-hand" evidence="4">
    <location>
        <begin position="478"/>
        <end position="513"/>
    </location>
</feature>